<accession>A0ABR2IYY2</accession>
<feature type="chain" id="PRO_5046738384" evidence="1">
    <location>
        <begin position="17"/>
        <end position="180"/>
    </location>
</feature>
<feature type="signal peptide" evidence="1">
    <location>
        <begin position="1"/>
        <end position="16"/>
    </location>
</feature>
<protein>
    <submittedName>
        <fullName evidence="2">Uncharacterized protein</fullName>
    </submittedName>
</protein>
<evidence type="ECO:0000313" key="3">
    <source>
        <dbReference type="Proteomes" id="UP001470230"/>
    </source>
</evidence>
<evidence type="ECO:0000313" key="2">
    <source>
        <dbReference type="EMBL" id="KAK8870759.1"/>
    </source>
</evidence>
<proteinExistence type="predicted"/>
<name>A0ABR2IYY2_9EUKA</name>
<evidence type="ECO:0000256" key="1">
    <source>
        <dbReference type="SAM" id="SignalP"/>
    </source>
</evidence>
<keyword evidence="1" id="KW-0732">Signal</keyword>
<reference evidence="2 3" key="1">
    <citation type="submission" date="2024-04" db="EMBL/GenBank/DDBJ databases">
        <title>Tritrichomonas musculus Genome.</title>
        <authorList>
            <person name="Alves-Ferreira E."/>
            <person name="Grigg M."/>
            <person name="Lorenzi H."/>
            <person name="Galac M."/>
        </authorList>
    </citation>
    <scope>NUCLEOTIDE SEQUENCE [LARGE SCALE GENOMIC DNA]</scope>
    <source>
        <strain evidence="2 3">EAF2021</strain>
    </source>
</reference>
<gene>
    <name evidence="2" type="ORF">M9Y10_008646</name>
</gene>
<dbReference type="EMBL" id="JAPFFF010000014">
    <property type="protein sequence ID" value="KAK8870759.1"/>
    <property type="molecule type" value="Genomic_DNA"/>
</dbReference>
<keyword evidence="3" id="KW-1185">Reference proteome</keyword>
<organism evidence="2 3">
    <name type="scientific">Tritrichomonas musculus</name>
    <dbReference type="NCBI Taxonomy" id="1915356"/>
    <lineage>
        <taxon>Eukaryota</taxon>
        <taxon>Metamonada</taxon>
        <taxon>Parabasalia</taxon>
        <taxon>Tritrichomonadida</taxon>
        <taxon>Tritrichomonadidae</taxon>
        <taxon>Tritrichomonas</taxon>
    </lineage>
</organism>
<dbReference type="Proteomes" id="UP001470230">
    <property type="component" value="Unassembled WGS sequence"/>
</dbReference>
<sequence length="180" mass="20666">MWFFLFFGILSRFGPAIKSFAQKSIPKSLGFSSSQGKVKIQDVQFYKGNYIIDSVINGNKAQTIAKENEDGELEVEWTEEKDSQNWIYSHPSESIIDSVMKLLEKKLASIEPPELVQVVSFRTKIHNDADIKRKKDIHQAILKISLFNHLSLHMVEFSSDKKNHYLLLNTSVLADDEEDM</sequence>
<comment type="caution">
    <text evidence="2">The sequence shown here is derived from an EMBL/GenBank/DDBJ whole genome shotgun (WGS) entry which is preliminary data.</text>
</comment>